<dbReference type="PANTHER" id="PTHR23101">
    <property type="entry name" value="RAB GDP/GTP EXCHANGE FACTOR"/>
    <property type="match status" value="1"/>
</dbReference>
<dbReference type="Proteomes" id="UP000504638">
    <property type="component" value="Unplaced"/>
</dbReference>
<dbReference type="OrthoDB" id="10264848at2759"/>
<evidence type="ECO:0000256" key="1">
    <source>
        <dbReference type="SAM" id="MobiDB-lite"/>
    </source>
</evidence>
<dbReference type="RefSeq" id="XP_033534687.1">
    <property type="nucleotide sequence ID" value="XM_033681250.1"/>
</dbReference>
<evidence type="ECO:0000313" key="5">
    <source>
        <dbReference type="RefSeq" id="XP_033534687.1"/>
    </source>
</evidence>
<dbReference type="PANTHER" id="PTHR23101:SF97">
    <property type="entry name" value="DOMAIN PROTEIN, PUTATIVE (AFU_ORTHOLOGUE AFUA_2G10890)-RELATED"/>
    <property type="match status" value="1"/>
</dbReference>
<reference evidence="5" key="2">
    <citation type="submission" date="2020-04" db="EMBL/GenBank/DDBJ databases">
        <authorList>
            <consortium name="NCBI Genome Project"/>
        </authorList>
    </citation>
    <scope>NUCLEOTIDE SEQUENCE</scope>
    <source>
        <strain evidence="5">CBS 781.70</strain>
    </source>
</reference>
<evidence type="ECO:0000313" key="3">
    <source>
        <dbReference type="EMBL" id="KAF1813056.1"/>
    </source>
</evidence>
<dbReference type="EMBL" id="ML975156">
    <property type="protein sequence ID" value="KAF1813056.1"/>
    <property type="molecule type" value="Genomic_DNA"/>
</dbReference>
<feature type="region of interest" description="Disordered" evidence="1">
    <location>
        <begin position="1"/>
        <end position="90"/>
    </location>
</feature>
<dbReference type="GO" id="GO:0030139">
    <property type="term" value="C:endocytic vesicle"/>
    <property type="evidence" value="ECO:0007669"/>
    <property type="project" value="TreeGrafter"/>
</dbReference>
<accession>A0A6G1G549</accession>
<evidence type="ECO:0000313" key="4">
    <source>
        <dbReference type="Proteomes" id="UP000504638"/>
    </source>
</evidence>
<dbReference type="GO" id="GO:0016192">
    <property type="term" value="P:vesicle-mediated transport"/>
    <property type="evidence" value="ECO:0007669"/>
    <property type="project" value="InterPro"/>
</dbReference>
<feature type="compositionally biased region" description="Low complexity" evidence="1">
    <location>
        <begin position="157"/>
        <end position="182"/>
    </location>
</feature>
<feature type="compositionally biased region" description="Basic and acidic residues" evidence="1">
    <location>
        <begin position="1"/>
        <end position="11"/>
    </location>
</feature>
<organism evidence="3">
    <name type="scientific">Eremomyces bilateralis CBS 781.70</name>
    <dbReference type="NCBI Taxonomy" id="1392243"/>
    <lineage>
        <taxon>Eukaryota</taxon>
        <taxon>Fungi</taxon>
        <taxon>Dikarya</taxon>
        <taxon>Ascomycota</taxon>
        <taxon>Pezizomycotina</taxon>
        <taxon>Dothideomycetes</taxon>
        <taxon>Dothideomycetes incertae sedis</taxon>
        <taxon>Eremomycetales</taxon>
        <taxon>Eremomycetaceae</taxon>
        <taxon>Eremomyces</taxon>
    </lineage>
</organism>
<protein>
    <recommendedName>
        <fullName evidence="2">VPS9 domain-containing protein</fullName>
    </recommendedName>
</protein>
<feature type="region of interest" description="Disordered" evidence="1">
    <location>
        <begin position="429"/>
        <end position="460"/>
    </location>
</feature>
<sequence length="750" mass="81627">MSQDDPHDTPLRRPNTLNDSKSFTRLESPDDGSRSRGRASTLTSVAKELLPQNAAVLTPEEEERDAQGDVFNTAQDEGADAEDPPPVAFPQTFEELPIEIRSLTERFLESLSAKVHPTPPSADTLSDLFQDFYSKAETVIATHIATLSSRISRDKSPAPSSSSKGSKLSRIGAGRSRGSSLSQNGGSGEQQLLTPSEVFDRRKARKLLELKKNALEETVERAACEKVYDRIYRHRSTDDEERDEKLRSRTAALSLVGIGLKELLVSADNVPEEAMQMAAAEEDQINGWLQNARESIQLMNEERYPLGKLQHLTAVHRSIVETLSKIFPSTSSADEVLPTLIYTLIISPPASLNVISNLNFIQRFRSSSKLDGEAAYCLVNLEAAISFLETVDLSSLRADEVPQGPGKVNSIPSTPRNEATFTPMKLGISPAADPSVGNEDGARESLAKQLSSPISRAPPRRFSQLIQSQTNRLEAASDSLRGAVLENAEKGIDTINSTLENSFKFLFGKLREQQQQQNADSSQDTTIIVPKTLEDARKLVNTSPLSDMDDASVSAASSHTEDIPDDAGSKSDSKVLDLIGGRQQMRDRSADSLRSLGSNKKVAFADSRQATPSRTVSESATIGSTSGYIAPQPAGGTAIDSVRNFGNSINPLNRLTGMGIFGRTVSSGSPSVTVTPSPEQRKQLSPEERSITAKELKTIATIEELKKTPPPVKRFLELKDARDMRVAEIDELLKEYQRLATALRVAISSS</sequence>
<dbReference type="SMART" id="SM00167">
    <property type="entry name" value="VPS9"/>
    <property type="match status" value="1"/>
</dbReference>
<evidence type="ECO:0000259" key="2">
    <source>
        <dbReference type="PROSITE" id="PS51205"/>
    </source>
</evidence>
<dbReference type="SUPFAM" id="SSF109993">
    <property type="entry name" value="VPS9 domain"/>
    <property type="match status" value="1"/>
</dbReference>
<keyword evidence="4" id="KW-1185">Reference proteome</keyword>
<reference evidence="5" key="3">
    <citation type="submission" date="2025-04" db="UniProtKB">
        <authorList>
            <consortium name="RefSeq"/>
        </authorList>
    </citation>
    <scope>IDENTIFICATION</scope>
    <source>
        <strain evidence="5">CBS 781.70</strain>
    </source>
</reference>
<feature type="compositionally biased region" description="Low complexity" evidence="1">
    <location>
        <begin position="666"/>
        <end position="678"/>
    </location>
</feature>
<gene>
    <name evidence="3 5" type="ORF">P152DRAFT_473574</name>
</gene>
<dbReference type="GO" id="GO:0031267">
    <property type="term" value="F:small GTPase binding"/>
    <property type="evidence" value="ECO:0007669"/>
    <property type="project" value="TreeGrafter"/>
</dbReference>
<feature type="compositionally biased region" description="Basic and acidic residues" evidence="1">
    <location>
        <begin position="22"/>
        <end position="34"/>
    </location>
</feature>
<dbReference type="GO" id="GO:0005829">
    <property type="term" value="C:cytosol"/>
    <property type="evidence" value="ECO:0007669"/>
    <property type="project" value="TreeGrafter"/>
</dbReference>
<dbReference type="InterPro" id="IPR003123">
    <property type="entry name" value="VPS9"/>
</dbReference>
<dbReference type="GO" id="GO:0005085">
    <property type="term" value="F:guanyl-nucleotide exchange factor activity"/>
    <property type="evidence" value="ECO:0007669"/>
    <property type="project" value="InterPro"/>
</dbReference>
<proteinExistence type="predicted"/>
<dbReference type="Pfam" id="PF02204">
    <property type="entry name" value="VPS9"/>
    <property type="match status" value="1"/>
</dbReference>
<reference evidence="3 5" key="1">
    <citation type="submission" date="2020-01" db="EMBL/GenBank/DDBJ databases">
        <authorList>
            <consortium name="DOE Joint Genome Institute"/>
            <person name="Haridas S."/>
            <person name="Albert R."/>
            <person name="Binder M."/>
            <person name="Bloem J."/>
            <person name="Labutti K."/>
            <person name="Salamov A."/>
            <person name="Andreopoulos B."/>
            <person name="Baker S.E."/>
            <person name="Barry K."/>
            <person name="Bills G."/>
            <person name="Bluhm B.H."/>
            <person name="Cannon C."/>
            <person name="Castanera R."/>
            <person name="Culley D.E."/>
            <person name="Daum C."/>
            <person name="Ezra D."/>
            <person name="Gonzalez J.B."/>
            <person name="Henrissat B."/>
            <person name="Kuo A."/>
            <person name="Liang C."/>
            <person name="Lipzen A."/>
            <person name="Lutzoni F."/>
            <person name="Magnuson J."/>
            <person name="Mondo S."/>
            <person name="Nolan M."/>
            <person name="Ohm R."/>
            <person name="Pangilinan J."/>
            <person name="Park H.-J."/>
            <person name="Ramirez L."/>
            <person name="Alfaro M."/>
            <person name="Sun H."/>
            <person name="Tritt A."/>
            <person name="Yoshinaga Y."/>
            <person name="Zwiers L.-H."/>
            <person name="Turgeon B.G."/>
            <person name="Goodwin S.B."/>
            <person name="Spatafora J.W."/>
            <person name="Crous P.W."/>
            <person name="Grigoriev I.V."/>
        </authorList>
    </citation>
    <scope>NUCLEOTIDE SEQUENCE</scope>
    <source>
        <strain evidence="3 5">CBS 781.70</strain>
    </source>
</reference>
<dbReference type="InterPro" id="IPR045046">
    <property type="entry name" value="Vps9-like"/>
</dbReference>
<feature type="region of interest" description="Disordered" evidence="1">
    <location>
        <begin position="666"/>
        <end position="688"/>
    </location>
</feature>
<dbReference type="PROSITE" id="PS51205">
    <property type="entry name" value="VPS9"/>
    <property type="match status" value="1"/>
</dbReference>
<feature type="domain" description="VPS9" evidence="2">
    <location>
        <begin position="240"/>
        <end position="397"/>
    </location>
</feature>
<dbReference type="InterPro" id="IPR037191">
    <property type="entry name" value="VPS9_dom_sf"/>
</dbReference>
<feature type="region of interest" description="Disordered" evidence="1">
    <location>
        <begin position="150"/>
        <end position="196"/>
    </location>
</feature>
<feature type="compositionally biased region" description="Basic and acidic residues" evidence="1">
    <location>
        <begin position="679"/>
        <end position="688"/>
    </location>
</feature>
<feature type="compositionally biased region" description="Basic and acidic residues" evidence="1">
    <location>
        <begin position="559"/>
        <end position="573"/>
    </location>
</feature>
<feature type="region of interest" description="Disordered" evidence="1">
    <location>
        <begin position="541"/>
        <end position="573"/>
    </location>
</feature>
<dbReference type="GeneID" id="54421820"/>
<name>A0A6G1G549_9PEZI</name>
<dbReference type="AlphaFoldDB" id="A0A6G1G549"/>
<dbReference type="Gene3D" id="1.20.1050.80">
    <property type="entry name" value="VPS9 domain"/>
    <property type="match status" value="1"/>
</dbReference>